<dbReference type="AlphaFoldDB" id="A0A645JBX5"/>
<sequence length="90" mass="9305">MRSGDVPHPAQVHRVAGEVGGMGAADGPGVGGHERLEVLVPDGARPVRRDKGEPCPGILQPVERAQDAVVLQVGADEVIPGTEESGKRQV</sequence>
<evidence type="ECO:0000313" key="2">
    <source>
        <dbReference type="EMBL" id="MPN61188.1"/>
    </source>
</evidence>
<gene>
    <name evidence="2" type="ORF">SDC9_208922</name>
</gene>
<name>A0A645JBX5_9ZZZZ</name>
<feature type="region of interest" description="Disordered" evidence="1">
    <location>
        <begin position="15"/>
        <end position="34"/>
    </location>
</feature>
<organism evidence="2">
    <name type="scientific">bioreactor metagenome</name>
    <dbReference type="NCBI Taxonomy" id="1076179"/>
    <lineage>
        <taxon>unclassified sequences</taxon>
        <taxon>metagenomes</taxon>
        <taxon>ecological metagenomes</taxon>
    </lineage>
</organism>
<dbReference type="EMBL" id="VSSQ01137420">
    <property type="protein sequence ID" value="MPN61188.1"/>
    <property type="molecule type" value="Genomic_DNA"/>
</dbReference>
<comment type="caution">
    <text evidence="2">The sequence shown here is derived from an EMBL/GenBank/DDBJ whole genome shotgun (WGS) entry which is preliminary data.</text>
</comment>
<proteinExistence type="predicted"/>
<protein>
    <submittedName>
        <fullName evidence="2">Uncharacterized protein</fullName>
    </submittedName>
</protein>
<feature type="compositionally biased region" description="Gly residues" evidence="1">
    <location>
        <begin position="18"/>
        <end position="31"/>
    </location>
</feature>
<reference evidence="2" key="1">
    <citation type="submission" date="2019-08" db="EMBL/GenBank/DDBJ databases">
        <authorList>
            <person name="Kucharzyk K."/>
            <person name="Murdoch R.W."/>
            <person name="Higgins S."/>
            <person name="Loffler F."/>
        </authorList>
    </citation>
    <scope>NUCLEOTIDE SEQUENCE</scope>
</reference>
<accession>A0A645JBX5</accession>
<evidence type="ECO:0000256" key="1">
    <source>
        <dbReference type="SAM" id="MobiDB-lite"/>
    </source>
</evidence>